<accession>A0A7C3F9H5</accession>
<dbReference type="Pfam" id="PF17650">
    <property type="entry name" value="RACo_linker"/>
    <property type="match status" value="1"/>
</dbReference>
<dbReference type="InterPro" id="IPR036010">
    <property type="entry name" value="2Fe-2S_ferredoxin-like_sf"/>
</dbReference>
<dbReference type="InterPro" id="IPR040506">
    <property type="entry name" value="RACo_linker"/>
</dbReference>
<gene>
    <name evidence="2" type="ORF">ENS19_00505</name>
</gene>
<dbReference type="Pfam" id="PF14574">
    <property type="entry name" value="RACo_C_ter"/>
    <property type="match status" value="1"/>
</dbReference>
<reference evidence="2" key="1">
    <citation type="journal article" date="2020" name="mSystems">
        <title>Genome- and Community-Level Interaction Insights into Carbon Utilization and Element Cycling Functions of Hydrothermarchaeota in Hydrothermal Sediment.</title>
        <authorList>
            <person name="Zhou Z."/>
            <person name="Liu Y."/>
            <person name="Xu W."/>
            <person name="Pan J."/>
            <person name="Luo Z.H."/>
            <person name="Li M."/>
        </authorList>
    </citation>
    <scope>NUCLEOTIDE SEQUENCE [LARGE SCALE GENOMIC DNA]</scope>
    <source>
        <strain evidence="2">SpSt-468</strain>
    </source>
</reference>
<dbReference type="InterPro" id="IPR012675">
    <property type="entry name" value="Beta-grasp_dom_sf"/>
</dbReference>
<dbReference type="InterPro" id="IPR052911">
    <property type="entry name" value="Corrinoid_activation_enz"/>
</dbReference>
<dbReference type="PANTHER" id="PTHR42895">
    <property type="entry name" value="IRON-SULFUR CLUSTER-BINDING PROTEIN-RELATED"/>
    <property type="match status" value="1"/>
</dbReference>
<name>A0A7C3F9H5_9CREN</name>
<dbReference type="Pfam" id="PF17651">
    <property type="entry name" value="Raco_middle"/>
    <property type="match status" value="1"/>
</dbReference>
<sequence>MGIKKIEVTFQPEGKRVRVTQGSTIFEAAKLAGIDIAFVCGGTGKCGKCKIIVNDRKGVGAISAIERRLLPDDLIEDGYRLACFTELQSDVVVTVPEASRTGKQRLQVEGIETPIILDPMVRKYHVKLSQPTLEDTTADLERLCKGLEEAYGLRGLEARYGILPRLPVVLRSCAWDVTAAIWGGKNIIAVEIGDTTNRNFGIAVDIGTTKLASYLLDLNSGHVLAVESMMNPQVSFGEDVITRITYASKCPKAQKELQEVLIGGLNQLITRLLDKMDISLNELYEMVVVGNTAMHHLFLKLCPTYVGLAPYPAVLRRGIDITPDALGLHINPNGNVHVLPVIAGFVGADSVADILATELYRSKELSLAIDVGTNTEVILGNNEWMLGCSCASGPAFEGAHIMNGMRAATGAIEKVKINPETLELEYRTIDGAKASGICGSAIVDLPAEMLMAGIIDLSGIFIPNEDNPRLRQREGLYEYVVAWKGETSIERDIVITQKDLQEIQFAKAAIYTGIEILMKNAHLEDRDIERVFIAGAFGYYIDPKSARTIGMYPEIPLSKVRQVGNSAGTGARMSLVSRKARADADLISHKVRYVELAKDPDFSNIYMNAYFLPNADLTKFPETSQALRTMGRYPDVPPPILR</sequence>
<proteinExistence type="predicted"/>
<feature type="domain" description="2Fe-2S ferredoxin-type" evidence="1">
    <location>
        <begin position="4"/>
        <end position="99"/>
    </location>
</feature>
<dbReference type="PANTHER" id="PTHR42895:SF1">
    <property type="entry name" value="IRON-SULFUR CLUSTER PROTEIN"/>
    <property type="match status" value="1"/>
</dbReference>
<dbReference type="InterPro" id="IPR042259">
    <property type="entry name" value="Raco-like_middle_sf"/>
</dbReference>
<evidence type="ECO:0000259" key="1">
    <source>
        <dbReference type="PROSITE" id="PS51085"/>
    </source>
</evidence>
<dbReference type="Gene3D" id="3.30.420.480">
    <property type="entry name" value="Domain of unknown function (DUF4445)"/>
    <property type="match status" value="1"/>
</dbReference>
<organism evidence="2">
    <name type="scientific">Candidatus Methanomethylicus mesodigestus</name>
    <dbReference type="NCBI Taxonomy" id="1867258"/>
    <lineage>
        <taxon>Archaea</taxon>
        <taxon>Thermoproteota</taxon>
        <taxon>Methanosuratincolia</taxon>
        <taxon>Candidatus Methanomethylicales</taxon>
        <taxon>Candidatus Methanomethylicaceae</taxon>
        <taxon>Candidatus Methanomethylicus</taxon>
    </lineage>
</organism>
<dbReference type="SUPFAM" id="SSF54292">
    <property type="entry name" value="2Fe-2S ferredoxin-like"/>
    <property type="match status" value="1"/>
</dbReference>
<evidence type="ECO:0000313" key="2">
    <source>
        <dbReference type="EMBL" id="HFK19747.1"/>
    </source>
</evidence>
<dbReference type="EMBL" id="DSTX01000001">
    <property type="protein sequence ID" value="HFK19747.1"/>
    <property type="molecule type" value="Genomic_DNA"/>
</dbReference>
<dbReference type="InterPro" id="IPR041414">
    <property type="entry name" value="Raco-like_middle"/>
</dbReference>
<dbReference type="GO" id="GO:0051536">
    <property type="term" value="F:iron-sulfur cluster binding"/>
    <property type="evidence" value="ECO:0007669"/>
    <property type="project" value="InterPro"/>
</dbReference>
<dbReference type="InterPro" id="IPR027980">
    <property type="entry name" value="RACo_C"/>
</dbReference>
<dbReference type="PROSITE" id="PS51085">
    <property type="entry name" value="2FE2S_FER_2"/>
    <property type="match status" value="1"/>
</dbReference>
<dbReference type="Gene3D" id="3.10.20.30">
    <property type="match status" value="1"/>
</dbReference>
<comment type="caution">
    <text evidence="2">The sequence shown here is derived from an EMBL/GenBank/DDBJ whole genome shotgun (WGS) entry which is preliminary data.</text>
</comment>
<protein>
    <submittedName>
        <fullName evidence="2">DUF4445 domain-containing protein</fullName>
    </submittedName>
</protein>
<dbReference type="AlphaFoldDB" id="A0A7C3F9H5"/>
<dbReference type="CDD" id="cd00207">
    <property type="entry name" value="fer2"/>
    <property type="match status" value="1"/>
</dbReference>
<dbReference type="InterPro" id="IPR001041">
    <property type="entry name" value="2Fe-2S_ferredoxin-type"/>
</dbReference>
<dbReference type="Gene3D" id="3.10.20.880">
    <property type="match status" value="1"/>
</dbReference>
<dbReference type="Pfam" id="PF00111">
    <property type="entry name" value="Fer2"/>
    <property type="match status" value="1"/>
</dbReference>